<dbReference type="InterPro" id="IPR009056">
    <property type="entry name" value="Cyt_c-like_dom"/>
</dbReference>
<evidence type="ECO:0000259" key="7">
    <source>
        <dbReference type="PROSITE" id="PS51352"/>
    </source>
</evidence>
<protein>
    <submittedName>
        <fullName evidence="8">Peroxiredoxin</fullName>
    </submittedName>
</protein>
<dbReference type="SUPFAM" id="SSF81296">
    <property type="entry name" value="E set domains"/>
    <property type="match status" value="1"/>
</dbReference>
<dbReference type="EMBL" id="CP003364">
    <property type="protein sequence ID" value="AGA27978.1"/>
    <property type="molecule type" value="Genomic_DNA"/>
</dbReference>
<dbReference type="eggNOG" id="COG0526">
    <property type="taxonomic scope" value="Bacteria"/>
</dbReference>
<dbReference type="SUPFAM" id="SSF52833">
    <property type="entry name" value="Thioredoxin-like"/>
    <property type="match status" value="1"/>
</dbReference>
<keyword evidence="3 5" id="KW-0408">Iron</keyword>
<keyword evidence="1 5" id="KW-0349">Heme</keyword>
<dbReference type="GO" id="GO:0020037">
    <property type="term" value="F:heme binding"/>
    <property type="evidence" value="ECO:0007669"/>
    <property type="project" value="InterPro"/>
</dbReference>
<evidence type="ECO:0000259" key="6">
    <source>
        <dbReference type="PROSITE" id="PS51007"/>
    </source>
</evidence>
<dbReference type="InterPro" id="IPR014756">
    <property type="entry name" value="Ig_E-set"/>
</dbReference>
<gene>
    <name evidence="8" type="ordered locus">Sinac_3740</name>
</gene>
<dbReference type="Gene3D" id="3.40.30.10">
    <property type="entry name" value="Glutaredoxin"/>
    <property type="match status" value="1"/>
</dbReference>
<name>L0DGP5_SINAD</name>
<keyword evidence="4" id="KW-1015">Disulfide bond</keyword>
<dbReference type="GO" id="GO:0016209">
    <property type="term" value="F:antioxidant activity"/>
    <property type="evidence" value="ECO:0007669"/>
    <property type="project" value="InterPro"/>
</dbReference>
<accession>L0DGP5</accession>
<dbReference type="RefSeq" id="WP_015247117.1">
    <property type="nucleotide sequence ID" value="NC_019892.1"/>
</dbReference>
<sequence>MLTQGRSILPCLGVCLVVVAGLASVAWGESPPEVSFRLQDFRGAWHASDEVRDRKLIVLAFLGVDCPVANRYAPTLAELAGEFGPQGVAFFAVDANRQDGLTAMGRFADVNKLSFPFLKDAGNVLADRLGVERTPEVVVLDEARKVRYRGRVDDQFTQAAHRPSPTRRDLAVALGELLAGREVSTPTTAAVGCRIGRARPPGKGSVTYSGQVARVLRDRCVVCHRPGEIAPFALTSYEEAAGWADSIAEVVREGRMPPWHASPDHGKFRNEARLTDEEKAAIAAWAADGAPRGNPVEPPAPSPHAAGWRIPEPDLVVELPRAVEVPASGVLPYQNFTIDLKLDHDIWVKASQVRPQNPAVVHHLVVYALPPGQSSGNPLDHDIIAMYSPGMPPRILPEGTAKVIPAGAKLLVQVHYTPRGTPQTDRSRIGLSFADRATVRKRMTSAIAINYEFRIPPKTADYPATAEHRFNQDYILYALLPHMHLRGKSFRYEAEYPDGRREVLLDVPRYEFDWQNAYVLDEPKPMPEGTVMRCLARFDNSVDNPNNPDPSRLVTFGEQTNDEMLVGYMDVTLGYQDLSVPAPSATPRDDGNFDVTFRHRPPAGTKRVQLAGTFNKDFSPVQPLDGPGSDGLYTVTIPLPPGRYEYKYVQDGKNYRHDPANWRQAGFFNNSVLTVGKTP</sequence>
<dbReference type="InterPro" id="IPR047262">
    <property type="entry name" value="PRX-like1"/>
</dbReference>
<proteinExistence type="predicted"/>
<dbReference type="InterPro" id="IPR036909">
    <property type="entry name" value="Cyt_c-like_dom_sf"/>
</dbReference>
<feature type="domain" description="Cytochrome c" evidence="6">
    <location>
        <begin position="199"/>
        <end position="290"/>
    </location>
</feature>
<dbReference type="KEGG" id="saci:Sinac_3740"/>
<dbReference type="Gene3D" id="2.60.120.310">
    <property type="entry name" value="Copper type II, ascorbate-dependent monooxygenase, N-terminal domain"/>
    <property type="match status" value="1"/>
</dbReference>
<dbReference type="CDD" id="cd02859">
    <property type="entry name" value="E_set_AMPKbeta_like_N"/>
    <property type="match status" value="1"/>
</dbReference>
<dbReference type="InterPro" id="IPR036249">
    <property type="entry name" value="Thioredoxin-like_sf"/>
</dbReference>
<dbReference type="InterPro" id="IPR000866">
    <property type="entry name" value="AhpC/TSA"/>
</dbReference>
<evidence type="ECO:0000256" key="2">
    <source>
        <dbReference type="ARBA" id="ARBA00022723"/>
    </source>
</evidence>
<evidence type="ECO:0000256" key="4">
    <source>
        <dbReference type="ARBA" id="ARBA00023157"/>
    </source>
</evidence>
<dbReference type="InterPro" id="IPR008977">
    <property type="entry name" value="PHM/PNGase_F_dom_sf"/>
</dbReference>
<dbReference type="InterPro" id="IPR032640">
    <property type="entry name" value="AMPK1_CBM"/>
</dbReference>
<dbReference type="Pfam" id="PF16561">
    <property type="entry name" value="AMPK1_CBM"/>
    <property type="match status" value="1"/>
</dbReference>
<dbReference type="STRING" id="886293.Sinac_3740"/>
<dbReference type="Gene3D" id="2.60.120.230">
    <property type="match status" value="1"/>
</dbReference>
<evidence type="ECO:0000256" key="3">
    <source>
        <dbReference type="ARBA" id="ARBA00023004"/>
    </source>
</evidence>
<dbReference type="GO" id="GO:0005507">
    <property type="term" value="F:copper ion binding"/>
    <property type="evidence" value="ECO:0007669"/>
    <property type="project" value="InterPro"/>
</dbReference>
<keyword evidence="2 5" id="KW-0479">Metal-binding</keyword>
<evidence type="ECO:0000313" key="8">
    <source>
        <dbReference type="EMBL" id="AGA27978.1"/>
    </source>
</evidence>
<dbReference type="InterPro" id="IPR014784">
    <property type="entry name" value="Cu2_ascorb_mOase-like_C"/>
</dbReference>
<dbReference type="SUPFAM" id="SSF49742">
    <property type="entry name" value="PHM/PNGase F"/>
    <property type="match status" value="2"/>
</dbReference>
<keyword evidence="9" id="KW-1185">Reference proteome</keyword>
<organism evidence="8 9">
    <name type="scientific">Singulisphaera acidiphila (strain ATCC BAA-1392 / DSM 18658 / VKM B-2454 / MOB10)</name>
    <dbReference type="NCBI Taxonomy" id="886293"/>
    <lineage>
        <taxon>Bacteria</taxon>
        <taxon>Pseudomonadati</taxon>
        <taxon>Planctomycetota</taxon>
        <taxon>Planctomycetia</taxon>
        <taxon>Isosphaerales</taxon>
        <taxon>Isosphaeraceae</taxon>
        <taxon>Singulisphaera</taxon>
    </lineage>
</organism>
<dbReference type="Proteomes" id="UP000010798">
    <property type="component" value="Chromosome"/>
</dbReference>
<evidence type="ECO:0000256" key="1">
    <source>
        <dbReference type="ARBA" id="ARBA00022617"/>
    </source>
</evidence>
<dbReference type="InterPro" id="IPR036939">
    <property type="entry name" value="Cu2_ascorb_mOase_N_sf"/>
</dbReference>
<dbReference type="PROSITE" id="PS51352">
    <property type="entry name" value="THIOREDOXIN_2"/>
    <property type="match status" value="1"/>
</dbReference>
<dbReference type="PROSITE" id="PS51007">
    <property type="entry name" value="CYTC"/>
    <property type="match status" value="1"/>
</dbReference>
<dbReference type="Gene3D" id="2.60.40.10">
    <property type="entry name" value="Immunoglobulins"/>
    <property type="match status" value="1"/>
</dbReference>
<dbReference type="HOGENOM" id="CLU_020308_0_0_0"/>
<reference evidence="8 9" key="1">
    <citation type="submission" date="2012-02" db="EMBL/GenBank/DDBJ databases">
        <title>Complete sequence of chromosome of Singulisphaera acidiphila DSM 18658.</title>
        <authorList>
            <consortium name="US DOE Joint Genome Institute (JGI-PGF)"/>
            <person name="Lucas S."/>
            <person name="Copeland A."/>
            <person name="Lapidus A."/>
            <person name="Glavina del Rio T."/>
            <person name="Dalin E."/>
            <person name="Tice H."/>
            <person name="Bruce D."/>
            <person name="Goodwin L."/>
            <person name="Pitluck S."/>
            <person name="Peters L."/>
            <person name="Ovchinnikova G."/>
            <person name="Chertkov O."/>
            <person name="Kyrpides N."/>
            <person name="Mavromatis K."/>
            <person name="Ivanova N."/>
            <person name="Brettin T."/>
            <person name="Detter J.C."/>
            <person name="Han C."/>
            <person name="Larimer F."/>
            <person name="Land M."/>
            <person name="Hauser L."/>
            <person name="Markowitz V."/>
            <person name="Cheng J.-F."/>
            <person name="Hugenholtz P."/>
            <person name="Woyke T."/>
            <person name="Wu D."/>
            <person name="Tindall B."/>
            <person name="Pomrenke H."/>
            <person name="Brambilla E."/>
            <person name="Klenk H.-P."/>
            <person name="Eisen J.A."/>
        </authorList>
    </citation>
    <scope>NUCLEOTIDE SEQUENCE [LARGE SCALE GENOMIC DNA]</scope>
    <source>
        <strain evidence="9">ATCC BAA-1392 / DSM 18658 / VKM B-2454 / MOB10</strain>
    </source>
</reference>
<dbReference type="PANTHER" id="PTHR43640:SF1">
    <property type="entry name" value="THIOREDOXIN-DEPENDENT PEROXIREDOXIN"/>
    <property type="match status" value="1"/>
</dbReference>
<dbReference type="GO" id="GO:0009055">
    <property type="term" value="F:electron transfer activity"/>
    <property type="evidence" value="ECO:0007669"/>
    <property type="project" value="InterPro"/>
</dbReference>
<dbReference type="GO" id="GO:0016715">
    <property type="term" value="F:oxidoreductase activity, acting on paired donors, with incorporation or reduction of molecular oxygen, reduced ascorbate as one donor, and incorporation of one atom of oxygen"/>
    <property type="evidence" value="ECO:0007669"/>
    <property type="project" value="InterPro"/>
</dbReference>
<dbReference type="InterPro" id="IPR013783">
    <property type="entry name" value="Ig-like_fold"/>
</dbReference>
<dbReference type="Pfam" id="PF00578">
    <property type="entry name" value="AhpC-TSA"/>
    <property type="match status" value="1"/>
</dbReference>
<evidence type="ECO:0000256" key="5">
    <source>
        <dbReference type="PROSITE-ProRule" id="PRU00433"/>
    </source>
</evidence>
<dbReference type="SUPFAM" id="SSF46626">
    <property type="entry name" value="Cytochrome c"/>
    <property type="match status" value="1"/>
</dbReference>
<dbReference type="AlphaFoldDB" id="L0DGP5"/>
<evidence type="ECO:0000313" key="9">
    <source>
        <dbReference type="Proteomes" id="UP000010798"/>
    </source>
</evidence>
<dbReference type="InterPro" id="IPR013766">
    <property type="entry name" value="Thioredoxin_domain"/>
</dbReference>
<feature type="domain" description="Thioredoxin" evidence="7">
    <location>
        <begin position="25"/>
        <end position="179"/>
    </location>
</feature>
<dbReference type="PANTHER" id="PTHR43640">
    <property type="entry name" value="OS07G0260300 PROTEIN"/>
    <property type="match status" value="1"/>
</dbReference>